<dbReference type="STRING" id="67801.A0A1B0B1D4"/>
<dbReference type="GO" id="GO:0035556">
    <property type="term" value="P:intracellular signal transduction"/>
    <property type="evidence" value="ECO:0007669"/>
    <property type="project" value="TreeGrafter"/>
</dbReference>
<feature type="compositionally biased region" description="Low complexity" evidence="14">
    <location>
        <begin position="357"/>
        <end position="374"/>
    </location>
</feature>
<feature type="domain" description="UBA" evidence="16">
    <location>
        <begin position="239"/>
        <end position="281"/>
    </location>
</feature>
<feature type="domain" description="Protein kinase" evidence="15">
    <location>
        <begin position="1"/>
        <end position="211"/>
    </location>
</feature>
<keyword evidence="4" id="KW-0723">Serine/threonine-protein kinase</keyword>
<evidence type="ECO:0000313" key="18">
    <source>
        <dbReference type="Proteomes" id="UP000092460"/>
    </source>
</evidence>
<dbReference type="EnsemblMetazoa" id="GPPI015618-RA">
    <property type="protein sequence ID" value="GPPI015618-PA"/>
    <property type="gene ID" value="GPPI015618"/>
</dbReference>
<evidence type="ECO:0000256" key="11">
    <source>
        <dbReference type="ARBA" id="ARBA00047899"/>
    </source>
</evidence>
<feature type="compositionally biased region" description="Basic and acidic residues" evidence="14">
    <location>
        <begin position="295"/>
        <end position="315"/>
    </location>
</feature>
<keyword evidence="7 13" id="KW-0547">Nucleotide-binding</keyword>
<feature type="region of interest" description="Disordered" evidence="14">
    <location>
        <begin position="689"/>
        <end position="799"/>
    </location>
</feature>
<dbReference type="InterPro" id="IPR015940">
    <property type="entry name" value="UBA"/>
</dbReference>
<dbReference type="GO" id="GO:0004674">
    <property type="term" value="F:protein serine/threonine kinase activity"/>
    <property type="evidence" value="ECO:0007669"/>
    <property type="project" value="UniProtKB-KW"/>
</dbReference>
<dbReference type="PROSITE" id="PS50030">
    <property type="entry name" value="UBA"/>
    <property type="match status" value="1"/>
</dbReference>
<feature type="compositionally biased region" description="Low complexity" evidence="14">
    <location>
        <begin position="390"/>
        <end position="401"/>
    </location>
</feature>
<feature type="compositionally biased region" description="Low complexity" evidence="14">
    <location>
        <begin position="744"/>
        <end position="757"/>
    </location>
</feature>
<feature type="compositionally biased region" description="Polar residues" evidence="14">
    <location>
        <begin position="423"/>
        <end position="433"/>
    </location>
</feature>
<feature type="compositionally biased region" description="Polar residues" evidence="14">
    <location>
        <begin position="787"/>
        <end position="799"/>
    </location>
</feature>
<keyword evidence="8" id="KW-0418">Kinase</keyword>
<dbReference type="Proteomes" id="UP000092460">
    <property type="component" value="Unassembled WGS sequence"/>
</dbReference>
<dbReference type="SUPFAM" id="SSF56112">
    <property type="entry name" value="Protein kinase-like (PK-like)"/>
    <property type="match status" value="1"/>
</dbReference>
<feature type="compositionally biased region" description="Polar residues" evidence="14">
    <location>
        <begin position="458"/>
        <end position="478"/>
    </location>
</feature>
<dbReference type="InterPro" id="IPR017441">
    <property type="entry name" value="Protein_kinase_ATP_BS"/>
</dbReference>
<evidence type="ECO:0000256" key="1">
    <source>
        <dbReference type="ARBA" id="ARBA00001946"/>
    </source>
</evidence>
<dbReference type="InterPro" id="IPR011009">
    <property type="entry name" value="Kinase-like_dom_sf"/>
</dbReference>
<evidence type="ECO:0000256" key="2">
    <source>
        <dbReference type="ARBA" id="ARBA00006234"/>
    </source>
</evidence>
<dbReference type="PROSITE" id="PS00107">
    <property type="entry name" value="PROTEIN_KINASE_ATP"/>
    <property type="match status" value="1"/>
</dbReference>
<keyword evidence="6" id="KW-0479">Metal-binding</keyword>
<feature type="compositionally biased region" description="Polar residues" evidence="14">
    <location>
        <begin position="318"/>
        <end position="333"/>
    </location>
</feature>
<comment type="catalytic activity">
    <reaction evidence="11">
        <text>L-threonyl-[protein] + ATP = O-phospho-L-threonyl-[protein] + ADP + H(+)</text>
        <dbReference type="Rhea" id="RHEA:46608"/>
        <dbReference type="Rhea" id="RHEA-COMP:11060"/>
        <dbReference type="Rhea" id="RHEA-COMP:11605"/>
        <dbReference type="ChEBI" id="CHEBI:15378"/>
        <dbReference type="ChEBI" id="CHEBI:30013"/>
        <dbReference type="ChEBI" id="CHEBI:30616"/>
        <dbReference type="ChEBI" id="CHEBI:61977"/>
        <dbReference type="ChEBI" id="CHEBI:456216"/>
        <dbReference type="EC" id="2.7.11.1"/>
    </reaction>
</comment>
<dbReference type="Gene3D" id="1.10.510.10">
    <property type="entry name" value="Transferase(Phosphotransferase) domain 1"/>
    <property type="match status" value="1"/>
</dbReference>
<evidence type="ECO:0000256" key="10">
    <source>
        <dbReference type="ARBA" id="ARBA00022842"/>
    </source>
</evidence>
<keyword evidence="18" id="KW-1185">Reference proteome</keyword>
<evidence type="ECO:0000256" key="3">
    <source>
        <dbReference type="ARBA" id="ARBA00012513"/>
    </source>
</evidence>
<feature type="compositionally biased region" description="Low complexity" evidence="14">
    <location>
        <begin position="700"/>
        <end position="719"/>
    </location>
</feature>
<dbReference type="EC" id="2.7.11.1" evidence="3"/>
<reference evidence="17" key="2">
    <citation type="submission" date="2020-05" db="UniProtKB">
        <authorList>
            <consortium name="EnsemblMetazoa"/>
        </authorList>
    </citation>
    <scope>IDENTIFICATION</scope>
    <source>
        <strain evidence="17">IAEA</strain>
    </source>
</reference>
<dbReference type="InterPro" id="IPR048622">
    <property type="entry name" value="BRSK1_2-like_UBA"/>
</dbReference>
<name>A0A1B0B1D4_9MUSC</name>
<evidence type="ECO:0000256" key="4">
    <source>
        <dbReference type="ARBA" id="ARBA00022527"/>
    </source>
</evidence>
<keyword evidence="10" id="KW-0460">Magnesium</keyword>
<dbReference type="InterPro" id="IPR000719">
    <property type="entry name" value="Prot_kinase_dom"/>
</dbReference>
<dbReference type="GO" id="GO:0005737">
    <property type="term" value="C:cytoplasm"/>
    <property type="evidence" value="ECO:0007669"/>
    <property type="project" value="TreeGrafter"/>
</dbReference>
<evidence type="ECO:0000256" key="6">
    <source>
        <dbReference type="ARBA" id="ARBA00022723"/>
    </source>
</evidence>
<evidence type="ECO:0000313" key="17">
    <source>
        <dbReference type="EnsemblMetazoa" id="GPPI015618-PA"/>
    </source>
</evidence>
<keyword evidence="9 13" id="KW-0067">ATP-binding</keyword>
<dbReference type="PROSITE" id="PS50011">
    <property type="entry name" value="PROTEIN_KINASE_DOM"/>
    <property type="match status" value="1"/>
</dbReference>
<evidence type="ECO:0000256" key="7">
    <source>
        <dbReference type="ARBA" id="ARBA00022741"/>
    </source>
</evidence>
<keyword evidence="5" id="KW-0808">Transferase</keyword>
<dbReference type="SMART" id="SM00220">
    <property type="entry name" value="S_TKc"/>
    <property type="match status" value="1"/>
</dbReference>
<feature type="region of interest" description="Disordered" evidence="14">
    <location>
        <begin position="450"/>
        <end position="478"/>
    </location>
</feature>
<evidence type="ECO:0000259" key="15">
    <source>
        <dbReference type="PROSITE" id="PS50011"/>
    </source>
</evidence>
<feature type="compositionally biased region" description="Polar residues" evidence="14">
    <location>
        <begin position="375"/>
        <end position="389"/>
    </location>
</feature>
<comment type="catalytic activity">
    <reaction evidence="12">
        <text>L-seryl-[protein] + ATP = O-phospho-L-seryl-[protein] + ADP + H(+)</text>
        <dbReference type="Rhea" id="RHEA:17989"/>
        <dbReference type="Rhea" id="RHEA-COMP:9863"/>
        <dbReference type="Rhea" id="RHEA-COMP:11604"/>
        <dbReference type="ChEBI" id="CHEBI:15378"/>
        <dbReference type="ChEBI" id="CHEBI:29999"/>
        <dbReference type="ChEBI" id="CHEBI:30616"/>
        <dbReference type="ChEBI" id="CHEBI:83421"/>
        <dbReference type="ChEBI" id="CHEBI:456216"/>
        <dbReference type="EC" id="2.7.11.1"/>
    </reaction>
</comment>
<comment type="similarity">
    <text evidence="2">Belongs to the protein kinase superfamily. CAMK Ser/Thr protein kinase family. SNF1 subfamily.</text>
</comment>
<evidence type="ECO:0000256" key="13">
    <source>
        <dbReference type="PROSITE-ProRule" id="PRU10141"/>
    </source>
</evidence>
<feature type="region of interest" description="Disordered" evidence="14">
    <location>
        <begin position="288"/>
        <end position="438"/>
    </location>
</feature>
<comment type="cofactor">
    <cofactor evidence="1">
        <name>Mg(2+)</name>
        <dbReference type="ChEBI" id="CHEBI:18420"/>
    </cofactor>
</comment>
<dbReference type="FunFam" id="1.10.510.10:FF:002499">
    <property type="match status" value="1"/>
</dbReference>
<dbReference type="Pfam" id="PF21115">
    <property type="entry name" value="UBA_BRSK"/>
    <property type="match status" value="1"/>
</dbReference>
<evidence type="ECO:0000256" key="5">
    <source>
        <dbReference type="ARBA" id="ARBA00022679"/>
    </source>
</evidence>
<dbReference type="EMBL" id="JXJN01007079">
    <property type="status" value="NOT_ANNOTATED_CDS"/>
    <property type="molecule type" value="Genomic_DNA"/>
</dbReference>
<sequence>MQKENNTTTTTENCQYVGPYRLEKTLGKGQTGLVKLGVHCVTGKKVAIKIINREKLSESVLMKLNDSTIHRFELYFNSSHRDLKPENLLLDEKNNIKIADFGMASLQPAGSMLETSCGSPHYACPEVIRGEKYDGRKADVWSCGVILYALLVGALPFDDDNLRQLLEKVKRGVFHIPHFVPPDCQSLLRGMIEVNPDRRLTLAEINRHSWVTAGGKGELELELPMMEVVQTHVIPSASAVDPDVLNAICSLGCFKEKEKLIQELLSSNHNTEKVIYFLLLDRKRRRPALEDDDEIAQKSRSELDAIDPPRKRLDTCRINGTNSPSYGQISEGSPLTPRRQAFNFRSYSSTRNHQRRSPTSVSSMRSSSYHSPTRCNSPINSAQQQTNALSRPSSPASSSNHSSRHSNYGERERSSSVHHPPGSRTSSHSSQTCLEGMPANEIIVRDARERREMHNERSSTVQTSCVPGNPAANSTTVHQRANSGPTIAISMFHDPDANNVMNPTPSPLMNNSSAAMPGSPCNAPGGQLWKTRLTNIKNSFLGSPRFHRRKLQVSADEVHLTPESSPELTKRSWFGNLITTEKDETFTILVKGKPIATVKAHLIHAFLSMAELSHSVVSPTSFRVEYKRNGNGPVMFQRHVKFQVDISAICKQGDIADMLFALTFTLLSGNIRRFRRICEHIQSQVCSKRFPGPSSPPTVPTVTQAVSESSSCGSVSSERLSYKRQPMENEIESDTIFTYKSGNSRRSSATNNNNANSVDLRPNSPIALRSNSSETGEQENSRELQTERQATTMSGSAIA</sequence>
<organism evidence="17 18">
    <name type="scientific">Glossina palpalis gambiensis</name>
    <dbReference type="NCBI Taxonomy" id="67801"/>
    <lineage>
        <taxon>Eukaryota</taxon>
        <taxon>Metazoa</taxon>
        <taxon>Ecdysozoa</taxon>
        <taxon>Arthropoda</taxon>
        <taxon>Hexapoda</taxon>
        <taxon>Insecta</taxon>
        <taxon>Pterygota</taxon>
        <taxon>Neoptera</taxon>
        <taxon>Endopterygota</taxon>
        <taxon>Diptera</taxon>
        <taxon>Brachycera</taxon>
        <taxon>Muscomorpha</taxon>
        <taxon>Hippoboscoidea</taxon>
        <taxon>Glossinidae</taxon>
        <taxon>Glossina</taxon>
    </lineage>
</organism>
<protein>
    <recommendedName>
        <fullName evidence="3">non-specific serine/threonine protein kinase</fullName>
        <ecNumber evidence="3">2.7.11.1</ecNumber>
    </recommendedName>
</protein>
<dbReference type="GO" id="GO:0005524">
    <property type="term" value="F:ATP binding"/>
    <property type="evidence" value="ECO:0007669"/>
    <property type="project" value="UniProtKB-UniRule"/>
</dbReference>
<proteinExistence type="inferred from homology"/>
<dbReference type="Gene3D" id="3.30.200.20">
    <property type="entry name" value="Phosphorylase Kinase, domain 1"/>
    <property type="match status" value="1"/>
</dbReference>
<dbReference type="Pfam" id="PF00069">
    <property type="entry name" value="Pkinase"/>
    <property type="match status" value="1"/>
</dbReference>
<dbReference type="VEuPathDB" id="VectorBase:GPPI015618"/>
<feature type="binding site" evidence="13">
    <location>
        <position position="49"/>
    </location>
    <ligand>
        <name>ATP</name>
        <dbReference type="ChEBI" id="CHEBI:30616"/>
    </ligand>
</feature>
<dbReference type="Pfam" id="PF21122">
    <property type="entry name" value="KA1_BRSK"/>
    <property type="match status" value="1"/>
</dbReference>
<reference evidence="18" key="1">
    <citation type="submission" date="2015-01" db="EMBL/GenBank/DDBJ databases">
        <authorList>
            <person name="Aksoy S."/>
            <person name="Warren W."/>
            <person name="Wilson R.K."/>
        </authorList>
    </citation>
    <scope>NUCLEOTIDE SEQUENCE [LARGE SCALE GENOMIC DNA]</scope>
    <source>
        <strain evidence="18">IAEA</strain>
    </source>
</reference>
<dbReference type="CDD" id="cd14340">
    <property type="entry name" value="UBA_BRSK"/>
    <property type="match status" value="1"/>
</dbReference>
<dbReference type="PANTHER" id="PTHR24346:SF36">
    <property type="entry name" value="SERINE_THREONINE-PROTEIN KINASE BRSK1 ISOFORM X1-RELATED"/>
    <property type="match status" value="1"/>
</dbReference>
<dbReference type="AlphaFoldDB" id="A0A1B0B1D4"/>
<evidence type="ECO:0000256" key="8">
    <source>
        <dbReference type="ARBA" id="ARBA00022777"/>
    </source>
</evidence>
<dbReference type="PANTHER" id="PTHR24346">
    <property type="entry name" value="MAP/MICROTUBULE AFFINITY-REGULATING KINASE"/>
    <property type="match status" value="1"/>
</dbReference>
<evidence type="ECO:0000256" key="9">
    <source>
        <dbReference type="ARBA" id="ARBA00022840"/>
    </source>
</evidence>
<evidence type="ECO:0000256" key="12">
    <source>
        <dbReference type="ARBA" id="ARBA00048679"/>
    </source>
</evidence>
<evidence type="ECO:0000256" key="14">
    <source>
        <dbReference type="SAM" id="MobiDB-lite"/>
    </source>
</evidence>
<evidence type="ECO:0000259" key="16">
    <source>
        <dbReference type="PROSITE" id="PS50030"/>
    </source>
</evidence>
<dbReference type="GO" id="GO:0046872">
    <property type="term" value="F:metal ion binding"/>
    <property type="evidence" value="ECO:0007669"/>
    <property type="project" value="UniProtKB-KW"/>
</dbReference>
<accession>A0A1B0B1D4</accession>